<reference evidence="3 4" key="1">
    <citation type="submission" date="2016-07" db="EMBL/GenBank/DDBJ databases">
        <title>Pervasive Adenine N6-methylation of Active Genes in Fungi.</title>
        <authorList>
            <consortium name="DOE Joint Genome Institute"/>
            <person name="Mondo S.J."/>
            <person name="Dannebaum R.O."/>
            <person name="Kuo R.C."/>
            <person name="Labutti K."/>
            <person name="Haridas S."/>
            <person name="Kuo A."/>
            <person name="Salamov A."/>
            <person name="Ahrendt S.R."/>
            <person name="Lipzen A."/>
            <person name="Sullivan W."/>
            <person name="Andreopoulos W.B."/>
            <person name="Clum A."/>
            <person name="Lindquist E."/>
            <person name="Daum C."/>
            <person name="Ramamoorthy G.K."/>
            <person name="Gryganskyi A."/>
            <person name="Culley D."/>
            <person name="Magnuson J.K."/>
            <person name="James T.Y."/>
            <person name="O'Malley M.A."/>
            <person name="Stajich J.E."/>
            <person name="Spatafora J.W."/>
            <person name="Visel A."/>
            <person name="Grigoriev I.V."/>
        </authorList>
    </citation>
    <scope>NUCLEOTIDE SEQUENCE [LARGE SCALE GENOMIC DNA]</scope>
    <source>
        <strain evidence="3 4">JEL800</strain>
    </source>
</reference>
<feature type="transmembrane region" description="Helical" evidence="2">
    <location>
        <begin position="195"/>
        <end position="214"/>
    </location>
</feature>
<feature type="transmembrane region" description="Helical" evidence="2">
    <location>
        <begin position="172"/>
        <end position="189"/>
    </location>
</feature>
<feature type="region of interest" description="Disordered" evidence="1">
    <location>
        <begin position="1"/>
        <end position="38"/>
    </location>
</feature>
<keyword evidence="2" id="KW-0812">Transmembrane</keyword>
<dbReference type="AlphaFoldDB" id="A0A1Y2BN07"/>
<feature type="transmembrane region" description="Helical" evidence="2">
    <location>
        <begin position="235"/>
        <end position="253"/>
    </location>
</feature>
<dbReference type="EMBL" id="MCGO01000057">
    <property type="protein sequence ID" value="ORY36123.1"/>
    <property type="molecule type" value="Genomic_DNA"/>
</dbReference>
<evidence type="ECO:0000313" key="3">
    <source>
        <dbReference type="EMBL" id="ORY36123.1"/>
    </source>
</evidence>
<feature type="transmembrane region" description="Helical" evidence="2">
    <location>
        <begin position="747"/>
        <end position="769"/>
    </location>
</feature>
<feature type="transmembrane region" description="Helical" evidence="2">
    <location>
        <begin position="710"/>
        <end position="727"/>
    </location>
</feature>
<feature type="transmembrane region" description="Helical" evidence="2">
    <location>
        <begin position="265"/>
        <end position="283"/>
    </location>
</feature>
<feature type="transmembrane region" description="Helical" evidence="2">
    <location>
        <begin position="372"/>
        <end position="392"/>
    </location>
</feature>
<evidence type="ECO:0000256" key="1">
    <source>
        <dbReference type="SAM" id="MobiDB-lite"/>
    </source>
</evidence>
<protein>
    <recommendedName>
        <fullName evidence="5">Low temperature requirement protein A</fullName>
    </recommendedName>
</protein>
<proteinExistence type="predicted"/>
<feature type="transmembrane region" description="Helical" evidence="2">
    <location>
        <begin position="543"/>
        <end position="560"/>
    </location>
</feature>
<evidence type="ECO:0008006" key="5">
    <source>
        <dbReference type="Google" id="ProtNLM"/>
    </source>
</evidence>
<gene>
    <name evidence="3" type="ORF">BCR33DRAFT_855396</name>
</gene>
<feature type="transmembrane region" description="Helical" evidence="2">
    <location>
        <begin position="669"/>
        <end position="689"/>
    </location>
</feature>
<accession>A0A1Y2BN07</accession>
<feature type="transmembrane region" description="Helical" evidence="2">
    <location>
        <begin position="802"/>
        <end position="824"/>
    </location>
</feature>
<name>A0A1Y2BN07_9FUNG</name>
<evidence type="ECO:0000256" key="2">
    <source>
        <dbReference type="SAM" id="Phobius"/>
    </source>
</evidence>
<feature type="transmembrane region" description="Helical" evidence="2">
    <location>
        <begin position="303"/>
        <end position="322"/>
    </location>
</feature>
<feature type="compositionally biased region" description="Polar residues" evidence="1">
    <location>
        <begin position="16"/>
        <end position="26"/>
    </location>
</feature>
<feature type="transmembrane region" description="Helical" evidence="2">
    <location>
        <begin position="602"/>
        <end position="619"/>
    </location>
</feature>
<evidence type="ECO:0000313" key="4">
    <source>
        <dbReference type="Proteomes" id="UP000193642"/>
    </source>
</evidence>
<dbReference type="Proteomes" id="UP000193642">
    <property type="component" value="Unassembled WGS sequence"/>
</dbReference>
<keyword evidence="4" id="KW-1185">Reference proteome</keyword>
<keyword evidence="2" id="KW-1133">Transmembrane helix</keyword>
<sequence length="826" mass="92604">MKSISPSLKSPLIPSNAPNDNNSTRFVTEMEPRDPREEGRVATPLELLFDLTLVAAISIISEEFSHMVLEGKDVNTAVFLVFATFSANWMAWMNFTWFLSAYDPDDILFRLATLGQLIGALSIATSVGPVFQLFDFRQMLYGFIFLRFFYILFYLCRAAIQDKRNRVYNTRMAFLITLLQLAWYITILYDPPTLAWNAGTFASLQFCEFFFPFLAEQRTASPSRHPHHLQERYGAFTIIVIGESFIGLSSAILSSNTGPISWESIKIATGSVAILFIMWWTYFTIPFGEMMGTSVDKMRICGYAHYFLHISIAIAASGTALMMQTGTHPDEHALSRTTAVLIFSWAVTSYLVILSIVTGALMGLCRVFFLNLGLKAVTCTVLLLIATFVTPIMGTGDVLLIMCIPLIVFLAISIYITLAHQEEAVESMVTLYKPMVARDPNENRKATQLEVLFDLTLVVAISITSEEFSHNVLSGHNVDSAIFLVFASFSANWNSWLNFTWFLSAYDPDDIMFRLATLGQLLGALAIATSVGPVFRLFDFRQMLYGFIFLRFFFVVFYLGRAALQDIQHRMYNIRMAVLMIILQVAWYYSILYDPPTLEWNAGTFAALLFCEFFFPFLAEQGTPSPDRHAHHLQERYGAFTIIVIGESFIGLSSAILSSNTGPISWESIKIAVGSVTILFIMWWAYFTIPFGDMMKSNRNLMRLCGYGHYVLHISIAIAASGTALMMQTGTHPNEHALSRTTAVLIFVWAVSSYLVSLTLITGVMLGFCRVFFLNLGLKAVICTILLLIATFVTPLTSTGDVLLILCVPTALLLPFTAVLGHYFHH</sequence>
<dbReference type="OrthoDB" id="191995at2759"/>
<keyword evidence="2" id="KW-0472">Membrane</keyword>
<feature type="transmembrane region" description="Helical" evidence="2">
    <location>
        <begin position="111"/>
        <end position="134"/>
    </location>
</feature>
<feature type="transmembrane region" description="Helical" evidence="2">
    <location>
        <begin position="572"/>
        <end position="590"/>
    </location>
</feature>
<feature type="transmembrane region" description="Helical" evidence="2">
    <location>
        <begin position="140"/>
        <end position="160"/>
    </location>
</feature>
<feature type="transmembrane region" description="Helical" evidence="2">
    <location>
        <begin position="398"/>
        <end position="418"/>
    </location>
</feature>
<feature type="transmembrane region" description="Helical" evidence="2">
    <location>
        <begin position="515"/>
        <end position="537"/>
    </location>
</feature>
<feature type="compositionally biased region" description="Low complexity" evidence="1">
    <location>
        <begin position="1"/>
        <end position="15"/>
    </location>
</feature>
<dbReference type="InterPro" id="IPR010640">
    <property type="entry name" value="Low_temperature_requirement_A"/>
</dbReference>
<dbReference type="PANTHER" id="PTHR36840:SF1">
    <property type="entry name" value="BLL5714 PROTEIN"/>
    <property type="match status" value="1"/>
</dbReference>
<feature type="transmembrane region" description="Helical" evidence="2">
    <location>
        <begin position="80"/>
        <end position="99"/>
    </location>
</feature>
<comment type="caution">
    <text evidence="3">The sequence shown here is derived from an EMBL/GenBank/DDBJ whole genome shotgun (WGS) entry which is preliminary data.</text>
</comment>
<feature type="transmembrane region" description="Helical" evidence="2">
    <location>
        <begin position="639"/>
        <end position="657"/>
    </location>
</feature>
<feature type="transmembrane region" description="Helical" evidence="2">
    <location>
        <begin position="342"/>
        <end position="365"/>
    </location>
</feature>
<feature type="compositionally biased region" description="Basic and acidic residues" evidence="1">
    <location>
        <begin position="28"/>
        <end position="38"/>
    </location>
</feature>
<dbReference type="PANTHER" id="PTHR36840">
    <property type="entry name" value="BLL5714 PROTEIN"/>
    <property type="match status" value="1"/>
</dbReference>
<organism evidence="3 4">
    <name type="scientific">Rhizoclosmatium globosum</name>
    <dbReference type="NCBI Taxonomy" id="329046"/>
    <lineage>
        <taxon>Eukaryota</taxon>
        <taxon>Fungi</taxon>
        <taxon>Fungi incertae sedis</taxon>
        <taxon>Chytridiomycota</taxon>
        <taxon>Chytridiomycota incertae sedis</taxon>
        <taxon>Chytridiomycetes</taxon>
        <taxon>Chytridiales</taxon>
        <taxon>Chytriomycetaceae</taxon>
        <taxon>Rhizoclosmatium</taxon>
    </lineage>
</organism>
<dbReference type="Pfam" id="PF06772">
    <property type="entry name" value="LtrA"/>
    <property type="match status" value="2"/>
</dbReference>
<feature type="transmembrane region" description="Helical" evidence="2">
    <location>
        <begin position="776"/>
        <end position="796"/>
    </location>
</feature>